<dbReference type="VEuPathDB" id="FungiDB:GMDG_00173"/>
<dbReference type="GeneID" id="36285879"/>
<protein>
    <recommendedName>
        <fullName evidence="3">NmrA-like domain-containing protein</fullName>
    </recommendedName>
</protein>
<keyword evidence="1" id="KW-0521">NADP</keyword>
<dbReference type="PANTHER" id="PTHR47706">
    <property type="entry name" value="NMRA-LIKE FAMILY PROTEIN"/>
    <property type="match status" value="1"/>
</dbReference>
<dbReference type="PANTHER" id="PTHR47706:SF1">
    <property type="entry name" value="CIPA-LIKE, PUTATIVE (AFU_ORTHOLOGUE AFUA_1G12460)-RELATED"/>
    <property type="match status" value="1"/>
</dbReference>
<dbReference type="InterPro" id="IPR051609">
    <property type="entry name" value="NmrA/Isoflavone_reductase-like"/>
</dbReference>
<dbReference type="Gene3D" id="3.40.50.720">
    <property type="entry name" value="NAD(P)-binding Rossmann-like Domain"/>
    <property type="match status" value="1"/>
</dbReference>
<dbReference type="AlphaFoldDB" id="A0A177AER0"/>
<dbReference type="Pfam" id="PF05368">
    <property type="entry name" value="NmrA"/>
    <property type="match status" value="1"/>
</dbReference>
<dbReference type="InterPro" id="IPR036291">
    <property type="entry name" value="NAD(P)-bd_dom_sf"/>
</dbReference>
<proteinExistence type="predicted"/>
<keyword evidence="2" id="KW-0560">Oxidoreductase</keyword>
<dbReference type="InterPro" id="IPR008030">
    <property type="entry name" value="NmrA-like"/>
</dbReference>
<evidence type="ECO:0000313" key="4">
    <source>
        <dbReference type="EMBL" id="OAF60300.1"/>
    </source>
</evidence>
<dbReference type="eggNOG" id="ENOG502S12R">
    <property type="taxonomic scope" value="Eukaryota"/>
</dbReference>
<dbReference type="EMBL" id="KV441392">
    <property type="protein sequence ID" value="OAF60300.1"/>
    <property type="molecule type" value="Genomic_DNA"/>
</dbReference>
<dbReference type="CDD" id="cd05259">
    <property type="entry name" value="PCBER_SDR_a"/>
    <property type="match status" value="1"/>
</dbReference>
<sequence>MAPVKVIKNVAVAGASGNLGPAVLKALLASNLFSITVLTRPSSTHQFPSNVTVLPVDYSSPTSLTSALTGQDAVIALFGAEQAPLQLPLLDAAIAAGVTRFIPSDFGSDTHNEKVKGLPVYGKKIEVQAAVAERAAKGPIEYTQVINGPFLDWGFTNGFLADLGKKTVQLIDGGDTVISGTTREHIGTAVVGVLTHLEETKNRAVYVKNSDVTQNEVVEIGKKLVGREGWVETHVKSADLEAQAWADLKAQKFDGGLWINFIYKAIFGDGYGGSYEGKDSALLGVPAFSKEDLEKAIKAELGESAGQ</sequence>
<reference evidence="4" key="1">
    <citation type="submission" date="2016-03" db="EMBL/GenBank/DDBJ databases">
        <title>Updated assembly of Pseudogymnoascus destructans, the fungus causing white-nose syndrome of bats.</title>
        <authorList>
            <person name="Palmer J.M."/>
            <person name="Drees K.P."/>
            <person name="Foster J.T."/>
            <person name="Lindner D.L."/>
        </authorList>
    </citation>
    <scope>NUCLEOTIDE SEQUENCE [LARGE SCALE GENOMIC DNA]</scope>
    <source>
        <strain evidence="4">20631-21</strain>
    </source>
</reference>
<gene>
    <name evidence="4" type="ORF">VC83_02801</name>
</gene>
<dbReference type="GO" id="GO:0016491">
    <property type="term" value="F:oxidoreductase activity"/>
    <property type="evidence" value="ECO:0007669"/>
    <property type="project" value="UniProtKB-KW"/>
</dbReference>
<dbReference type="OrthoDB" id="9974981at2759"/>
<dbReference type="RefSeq" id="XP_024325582.1">
    <property type="nucleotide sequence ID" value="XM_024466455.1"/>
</dbReference>
<feature type="domain" description="NmrA-like" evidence="3">
    <location>
        <begin position="8"/>
        <end position="228"/>
    </location>
</feature>
<accession>A0A177AER0</accession>
<dbReference type="Proteomes" id="UP000077154">
    <property type="component" value="Unassembled WGS sequence"/>
</dbReference>
<evidence type="ECO:0000256" key="2">
    <source>
        <dbReference type="ARBA" id="ARBA00023002"/>
    </source>
</evidence>
<dbReference type="InterPro" id="IPR045312">
    <property type="entry name" value="PCBER-like"/>
</dbReference>
<name>A0A177AER0_9PEZI</name>
<evidence type="ECO:0000256" key="1">
    <source>
        <dbReference type="ARBA" id="ARBA00022857"/>
    </source>
</evidence>
<dbReference type="SUPFAM" id="SSF51735">
    <property type="entry name" value="NAD(P)-binding Rossmann-fold domains"/>
    <property type="match status" value="1"/>
</dbReference>
<dbReference type="Gene3D" id="3.90.25.10">
    <property type="entry name" value="UDP-galactose 4-epimerase, domain 1"/>
    <property type="match status" value="1"/>
</dbReference>
<organism evidence="4">
    <name type="scientific">Pseudogymnoascus destructans</name>
    <dbReference type="NCBI Taxonomy" id="655981"/>
    <lineage>
        <taxon>Eukaryota</taxon>
        <taxon>Fungi</taxon>
        <taxon>Dikarya</taxon>
        <taxon>Ascomycota</taxon>
        <taxon>Pezizomycotina</taxon>
        <taxon>Leotiomycetes</taxon>
        <taxon>Thelebolales</taxon>
        <taxon>Thelebolaceae</taxon>
        <taxon>Pseudogymnoascus</taxon>
    </lineage>
</organism>
<evidence type="ECO:0000259" key="3">
    <source>
        <dbReference type="Pfam" id="PF05368"/>
    </source>
</evidence>